<evidence type="ECO:0000313" key="2">
    <source>
        <dbReference type="EMBL" id="ORY90857.1"/>
    </source>
</evidence>
<accession>A0A1Y2G1S2</accession>
<protein>
    <recommendedName>
        <fullName evidence="1">SnoaL-like domain-containing protein</fullName>
    </recommendedName>
</protein>
<dbReference type="Gene3D" id="3.10.450.50">
    <property type="match status" value="1"/>
</dbReference>
<dbReference type="InterPro" id="IPR032710">
    <property type="entry name" value="NTF2-like_dom_sf"/>
</dbReference>
<feature type="domain" description="SnoaL-like" evidence="1">
    <location>
        <begin position="8"/>
        <end position="51"/>
    </location>
</feature>
<organism evidence="2 3">
    <name type="scientific">Leucosporidium creatinivorum</name>
    <dbReference type="NCBI Taxonomy" id="106004"/>
    <lineage>
        <taxon>Eukaryota</taxon>
        <taxon>Fungi</taxon>
        <taxon>Dikarya</taxon>
        <taxon>Basidiomycota</taxon>
        <taxon>Pucciniomycotina</taxon>
        <taxon>Microbotryomycetes</taxon>
        <taxon>Leucosporidiales</taxon>
        <taxon>Leucosporidium</taxon>
    </lineage>
</organism>
<reference evidence="2 3" key="1">
    <citation type="submission" date="2016-07" db="EMBL/GenBank/DDBJ databases">
        <title>Pervasive Adenine N6-methylation of Active Genes in Fungi.</title>
        <authorList>
            <consortium name="DOE Joint Genome Institute"/>
            <person name="Mondo S.J."/>
            <person name="Dannebaum R.O."/>
            <person name="Kuo R.C."/>
            <person name="Labutti K."/>
            <person name="Haridas S."/>
            <person name="Kuo A."/>
            <person name="Salamov A."/>
            <person name="Ahrendt S.R."/>
            <person name="Lipzen A."/>
            <person name="Sullivan W."/>
            <person name="Andreopoulos W.B."/>
            <person name="Clum A."/>
            <person name="Lindquist E."/>
            <person name="Daum C."/>
            <person name="Ramamoorthy G.K."/>
            <person name="Gryganskyi A."/>
            <person name="Culley D."/>
            <person name="Magnuson J.K."/>
            <person name="James T.Y."/>
            <person name="O'Malley M.A."/>
            <person name="Stajich J.E."/>
            <person name="Spatafora J.W."/>
            <person name="Visel A."/>
            <person name="Grigoriev I.V."/>
        </authorList>
    </citation>
    <scope>NUCLEOTIDE SEQUENCE [LARGE SCALE GENOMIC DNA]</scope>
    <source>
        <strain evidence="2 3">62-1032</strain>
    </source>
</reference>
<dbReference type="InterPro" id="IPR037401">
    <property type="entry name" value="SnoaL-like"/>
</dbReference>
<dbReference type="AlphaFoldDB" id="A0A1Y2G1S2"/>
<proteinExistence type="predicted"/>
<sequence length="64" mass="7394">MMPEGQAPSIKVKRMVEEGDQVWVWSTVTMMGVTKETVDIVTFKDGKIVEHYDVQQEGIYEMKE</sequence>
<dbReference type="OrthoDB" id="2820488at2759"/>
<comment type="caution">
    <text evidence="2">The sequence shown here is derived from an EMBL/GenBank/DDBJ whole genome shotgun (WGS) entry which is preliminary data.</text>
</comment>
<name>A0A1Y2G1S2_9BASI</name>
<gene>
    <name evidence="2" type="ORF">BCR35DRAFT_299462</name>
</gene>
<dbReference type="InParanoid" id="A0A1Y2G1S2"/>
<keyword evidence="3" id="KW-1185">Reference proteome</keyword>
<evidence type="ECO:0000313" key="3">
    <source>
        <dbReference type="Proteomes" id="UP000193467"/>
    </source>
</evidence>
<dbReference type="Pfam" id="PF12680">
    <property type="entry name" value="SnoaL_2"/>
    <property type="match status" value="1"/>
</dbReference>
<dbReference type="Proteomes" id="UP000193467">
    <property type="component" value="Unassembled WGS sequence"/>
</dbReference>
<dbReference type="SUPFAM" id="SSF54427">
    <property type="entry name" value="NTF2-like"/>
    <property type="match status" value="1"/>
</dbReference>
<evidence type="ECO:0000259" key="1">
    <source>
        <dbReference type="Pfam" id="PF12680"/>
    </source>
</evidence>
<dbReference type="EMBL" id="MCGR01000003">
    <property type="protein sequence ID" value="ORY90857.1"/>
    <property type="molecule type" value="Genomic_DNA"/>
</dbReference>